<evidence type="ECO:0000313" key="2">
    <source>
        <dbReference type="EMBL" id="APZ33566.1"/>
    </source>
</evidence>
<dbReference type="STRING" id="36805.BOH66_04220"/>
<keyword evidence="3" id="KW-1185">Reference proteome</keyword>
<dbReference type="AlphaFoldDB" id="A0A1P8U620"/>
<dbReference type="KEGG" id="maur:BOH66_04220"/>
<feature type="compositionally biased region" description="Low complexity" evidence="1">
    <location>
        <begin position="83"/>
        <end position="97"/>
    </location>
</feature>
<protein>
    <submittedName>
        <fullName evidence="2">Uncharacterized protein</fullName>
    </submittedName>
</protein>
<evidence type="ECO:0000256" key="1">
    <source>
        <dbReference type="SAM" id="MobiDB-lite"/>
    </source>
</evidence>
<dbReference type="Proteomes" id="UP000187185">
    <property type="component" value="Chromosome"/>
</dbReference>
<gene>
    <name evidence="2" type="ORF">BOH66_04220</name>
</gene>
<evidence type="ECO:0000313" key="3">
    <source>
        <dbReference type="Proteomes" id="UP000187185"/>
    </source>
</evidence>
<feature type="region of interest" description="Disordered" evidence="1">
    <location>
        <begin position="83"/>
        <end position="112"/>
    </location>
</feature>
<proteinExistence type="predicted"/>
<name>A0A1P8U620_9MICO</name>
<organism evidence="2 3">
    <name type="scientific">Microbacterium aurum</name>
    <dbReference type="NCBI Taxonomy" id="36805"/>
    <lineage>
        <taxon>Bacteria</taxon>
        <taxon>Bacillati</taxon>
        <taxon>Actinomycetota</taxon>
        <taxon>Actinomycetes</taxon>
        <taxon>Micrococcales</taxon>
        <taxon>Microbacteriaceae</taxon>
        <taxon>Microbacterium</taxon>
    </lineage>
</organism>
<dbReference type="EMBL" id="CP018762">
    <property type="protein sequence ID" value="APZ33566.1"/>
    <property type="molecule type" value="Genomic_DNA"/>
</dbReference>
<sequence>MALCDAGVHEEVPFYGQVEPELRLHAKGAAVSPDLGRADAVDRAECSTERLARAIGVPHRDAEQVRAASDENTRRTWYSVVPSARASDATSRSSYYRGPMTSGPAVGGEAQR</sequence>
<accession>A0A1P8U620</accession>
<reference evidence="2 3" key="1">
    <citation type="submission" date="2016-12" db="EMBL/GenBank/DDBJ databases">
        <title>Complete genome sequence of Microbacterium aurum KACC 15219.</title>
        <authorList>
            <person name="Jung Y."/>
            <person name="Shin J.-H."/>
            <person name="Lee Y.-J."/>
            <person name="Yi H."/>
            <person name="Bahn Y.-S."/>
            <person name="Kim J.F."/>
            <person name="Lee D.-W."/>
        </authorList>
    </citation>
    <scope>NUCLEOTIDE SEQUENCE [LARGE SCALE GENOMIC DNA]</scope>
    <source>
        <strain evidence="2 3">KACC 15219</strain>
    </source>
</reference>